<reference evidence="8 9" key="1">
    <citation type="submission" date="2017-02" db="EMBL/GenBank/DDBJ databases">
        <title>Vagococcus cremeus sp. nov., isolated from the small intestine of a marten, Martes flavigula.</title>
        <authorList>
            <person name="Tak E.J."/>
            <person name="Bae J.-W."/>
        </authorList>
    </citation>
    <scope>NUCLEOTIDE SEQUENCE [LARGE SCALE GENOMIC DNA]</scope>
    <source>
        <strain evidence="8 9">D7T301</strain>
    </source>
</reference>
<evidence type="ECO:0000256" key="5">
    <source>
        <dbReference type="ARBA" id="ARBA00022989"/>
    </source>
</evidence>
<keyword evidence="5 7" id="KW-1133">Transmembrane helix</keyword>
<accession>A0A1V4DIP9</accession>
<evidence type="ECO:0000256" key="3">
    <source>
        <dbReference type="ARBA" id="ARBA00022475"/>
    </source>
</evidence>
<evidence type="ECO:0000256" key="2">
    <source>
        <dbReference type="ARBA" id="ARBA00007977"/>
    </source>
</evidence>
<evidence type="ECO:0000256" key="7">
    <source>
        <dbReference type="SAM" id="Phobius"/>
    </source>
</evidence>
<keyword evidence="3" id="KW-1003">Cell membrane</keyword>
<evidence type="ECO:0000256" key="1">
    <source>
        <dbReference type="ARBA" id="ARBA00004651"/>
    </source>
</evidence>
<gene>
    <name evidence="8" type="ORF">BW731_09900</name>
</gene>
<dbReference type="AlphaFoldDB" id="A0A1V4DIP9"/>
<keyword evidence="9" id="KW-1185">Reference proteome</keyword>
<dbReference type="PROSITE" id="PS51257">
    <property type="entry name" value="PROKAR_LIPOPROTEIN"/>
    <property type="match status" value="1"/>
</dbReference>
<feature type="transmembrane region" description="Helical" evidence="7">
    <location>
        <begin position="90"/>
        <end position="108"/>
    </location>
</feature>
<feature type="transmembrane region" description="Helical" evidence="7">
    <location>
        <begin position="215"/>
        <end position="233"/>
    </location>
</feature>
<evidence type="ECO:0000313" key="9">
    <source>
        <dbReference type="Proteomes" id="UP000189970"/>
    </source>
</evidence>
<feature type="transmembrane region" description="Helical" evidence="7">
    <location>
        <begin position="312"/>
        <end position="335"/>
    </location>
</feature>
<feature type="transmembrane region" description="Helical" evidence="7">
    <location>
        <begin position="284"/>
        <end position="300"/>
    </location>
</feature>
<keyword evidence="6 7" id="KW-0472">Membrane</keyword>
<name>A0A1V4DIP9_9ENTE</name>
<feature type="transmembrane region" description="Helical" evidence="7">
    <location>
        <begin position="120"/>
        <end position="139"/>
    </location>
</feature>
<feature type="transmembrane region" description="Helical" evidence="7">
    <location>
        <begin position="32"/>
        <end position="54"/>
    </location>
</feature>
<evidence type="ECO:0008006" key="10">
    <source>
        <dbReference type="Google" id="ProtNLM"/>
    </source>
</evidence>
<comment type="similarity">
    <text evidence="2">Belongs to the UPF0324 family.</text>
</comment>
<evidence type="ECO:0000313" key="8">
    <source>
        <dbReference type="EMBL" id="OPF88467.1"/>
    </source>
</evidence>
<protein>
    <recommendedName>
        <fullName evidence="10">Sulfate exporter family transporter</fullName>
    </recommendedName>
</protein>
<dbReference type="PANTHER" id="PTHR30106:SF2">
    <property type="entry name" value="UPF0324 INNER MEMBRANE PROTEIN YEIH"/>
    <property type="match status" value="1"/>
</dbReference>
<evidence type="ECO:0000256" key="4">
    <source>
        <dbReference type="ARBA" id="ARBA00022692"/>
    </source>
</evidence>
<comment type="subcellular location">
    <subcellularLocation>
        <location evidence="1">Cell membrane</location>
        <topology evidence="1">Multi-pass membrane protein</topology>
    </subcellularLocation>
</comment>
<evidence type="ECO:0000256" key="6">
    <source>
        <dbReference type="ARBA" id="ARBA00023136"/>
    </source>
</evidence>
<dbReference type="GO" id="GO:0005886">
    <property type="term" value="C:plasma membrane"/>
    <property type="evidence" value="ECO:0007669"/>
    <property type="project" value="UniProtKB-SubCell"/>
</dbReference>
<organism evidence="8 9">
    <name type="scientific">Vagococcus martis</name>
    <dbReference type="NCBI Taxonomy" id="1768210"/>
    <lineage>
        <taxon>Bacteria</taxon>
        <taxon>Bacillati</taxon>
        <taxon>Bacillota</taxon>
        <taxon>Bacilli</taxon>
        <taxon>Lactobacillales</taxon>
        <taxon>Enterococcaceae</taxon>
        <taxon>Vagococcus</taxon>
    </lineage>
</organism>
<keyword evidence="4 7" id="KW-0812">Transmembrane</keyword>
<comment type="caution">
    <text evidence="8">The sequence shown here is derived from an EMBL/GenBank/DDBJ whole genome shotgun (WGS) entry which is preliminary data.</text>
</comment>
<dbReference type="InterPro" id="IPR018383">
    <property type="entry name" value="UPF0324_pro"/>
</dbReference>
<feature type="transmembrane region" description="Helical" evidence="7">
    <location>
        <begin position="151"/>
        <end position="174"/>
    </location>
</feature>
<feature type="transmembrane region" description="Helical" evidence="7">
    <location>
        <begin position="254"/>
        <end position="272"/>
    </location>
</feature>
<proteinExistence type="inferred from homology"/>
<dbReference type="PANTHER" id="PTHR30106">
    <property type="entry name" value="INNER MEMBRANE PROTEIN YEIH-RELATED"/>
    <property type="match status" value="1"/>
</dbReference>
<sequence length="337" mass="36031">MKQFNQTLLPGLLLSLGIACLSKIIAIWLPSLGAGTIAILLGILLGNIFFNQPIWQKGTKFSEKTLLELSIVLLGTTVTFQTIAQIGGSGVIFIILQMTITILAAYFIGKKLKFSQTMSLMMAGGNAVCGSSAIGAIAPEIGAKDKEKGQIITLVNLLGTVMMLTLPLVGGAVFSESVMAKSALIGGTLQSVGQVIASANMVSPDVVEMATLFKILRIMFLAVVVFVFGKVAQQNNDTAETNTQTANKKKKFPLPWYIIGFIVCCVLNSVIHFPTLLSQTTHSISGWFEITALAAIGLRINAREFFKEGPRFLAYAGSVGLIQTIVAISLIKLLLNF</sequence>
<dbReference type="EMBL" id="MVAB01000001">
    <property type="protein sequence ID" value="OPF88467.1"/>
    <property type="molecule type" value="Genomic_DNA"/>
</dbReference>
<dbReference type="Proteomes" id="UP000189970">
    <property type="component" value="Unassembled WGS sequence"/>
</dbReference>
<dbReference type="Pfam" id="PF03601">
    <property type="entry name" value="Cons_hypoth698"/>
    <property type="match status" value="1"/>
</dbReference>